<accession>F3FWQ3</accession>
<name>F3FWQ3_PSESX</name>
<sequence length="42" mass="4744">DQVKLRGVRIELGEIEAQLKQIADIRDAVVDCPGRIRRVKSV</sequence>
<gene>
    <name evidence="1" type="ORF">PSYJA_39085</name>
</gene>
<protein>
    <submittedName>
        <fullName evidence="1">Amino acid adenylation</fullName>
    </submittedName>
</protein>
<dbReference type="EMBL" id="AEAH01002741">
    <property type="protein sequence ID" value="EGH34645.1"/>
    <property type="molecule type" value="Genomic_DNA"/>
</dbReference>
<proteinExistence type="predicted"/>
<reference evidence="1 2" key="1">
    <citation type="journal article" date="2011" name="PLoS Pathog.">
        <title>Dynamic evolution of pathogenicity revealed by sequencing and comparative genomics of 19 Pseudomonas syringae isolates.</title>
        <authorList>
            <person name="Baltrus D.A."/>
            <person name="Nishimura M.T."/>
            <person name="Romanchuk A."/>
            <person name="Chang J.H."/>
            <person name="Mukhtar M.S."/>
            <person name="Cherkis K."/>
            <person name="Roach J."/>
            <person name="Grant S.R."/>
            <person name="Jones C.D."/>
            <person name="Dangl J.L."/>
        </authorList>
    </citation>
    <scope>NUCLEOTIDE SEQUENCE [LARGE SCALE GENOMIC DNA]</scope>
    <source>
        <strain evidence="2">M301072PT</strain>
    </source>
</reference>
<feature type="non-terminal residue" evidence="1">
    <location>
        <position position="1"/>
    </location>
</feature>
<organism evidence="1 2">
    <name type="scientific">Pseudomonas syringae pv. japonica str. M301072</name>
    <dbReference type="NCBI Taxonomy" id="629262"/>
    <lineage>
        <taxon>Bacteria</taxon>
        <taxon>Pseudomonadati</taxon>
        <taxon>Pseudomonadota</taxon>
        <taxon>Gammaproteobacteria</taxon>
        <taxon>Pseudomonadales</taxon>
        <taxon>Pseudomonadaceae</taxon>
        <taxon>Pseudomonas</taxon>
        <taxon>Pseudomonas syringae</taxon>
    </lineage>
</organism>
<dbReference type="SUPFAM" id="SSF56801">
    <property type="entry name" value="Acetyl-CoA synthetase-like"/>
    <property type="match status" value="1"/>
</dbReference>
<evidence type="ECO:0000313" key="1">
    <source>
        <dbReference type="EMBL" id="EGH34645.1"/>
    </source>
</evidence>
<dbReference type="Gene3D" id="3.30.300.30">
    <property type="match status" value="1"/>
</dbReference>
<dbReference type="InterPro" id="IPR045851">
    <property type="entry name" value="AMP-bd_C_sf"/>
</dbReference>
<comment type="caution">
    <text evidence="1">The sequence shown here is derived from an EMBL/GenBank/DDBJ whole genome shotgun (WGS) entry which is preliminary data.</text>
</comment>
<dbReference type="HOGENOM" id="CLU_3244212_0_0_6"/>
<dbReference type="AlphaFoldDB" id="F3FWQ3"/>
<evidence type="ECO:0000313" key="2">
    <source>
        <dbReference type="Proteomes" id="UP000004471"/>
    </source>
</evidence>
<dbReference type="Proteomes" id="UP000004471">
    <property type="component" value="Unassembled WGS sequence"/>
</dbReference>